<sequence length="125" mass="14422">MTYTQAVDHDLIAARVRNRQLECLELWCCYPNSPPGFDINCLINIWGDWVDETLWQDAVDISCYTPEEWALLQQTHRAIEDFCKVTPRNIIDQQAAIALPEWARLITCAQAALQAFQQRGRLAED</sequence>
<organism evidence="1 2">
    <name type="scientific">Chitinimonas prasina</name>
    <dbReference type="NCBI Taxonomy" id="1434937"/>
    <lineage>
        <taxon>Bacteria</taxon>
        <taxon>Pseudomonadati</taxon>
        <taxon>Pseudomonadota</taxon>
        <taxon>Betaproteobacteria</taxon>
        <taxon>Neisseriales</taxon>
        <taxon>Chitinibacteraceae</taxon>
        <taxon>Chitinimonas</taxon>
    </lineage>
</organism>
<gene>
    <name evidence="1" type="ORF">GCM10007907_08000</name>
</gene>
<name>A0ABQ5YF86_9NEIS</name>
<accession>A0ABQ5YF86</accession>
<keyword evidence="2" id="KW-1185">Reference proteome</keyword>
<evidence type="ECO:0000313" key="1">
    <source>
        <dbReference type="EMBL" id="GLR12010.1"/>
    </source>
</evidence>
<comment type="caution">
    <text evidence="1">The sequence shown here is derived from an EMBL/GenBank/DDBJ whole genome shotgun (WGS) entry which is preliminary data.</text>
</comment>
<evidence type="ECO:0000313" key="2">
    <source>
        <dbReference type="Proteomes" id="UP001156706"/>
    </source>
</evidence>
<protein>
    <submittedName>
        <fullName evidence="1">Uncharacterized protein</fullName>
    </submittedName>
</protein>
<dbReference type="Proteomes" id="UP001156706">
    <property type="component" value="Unassembled WGS sequence"/>
</dbReference>
<reference evidence="2" key="1">
    <citation type="journal article" date="2019" name="Int. J. Syst. Evol. Microbiol.">
        <title>The Global Catalogue of Microorganisms (GCM) 10K type strain sequencing project: providing services to taxonomists for standard genome sequencing and annotation.</title>
        <authorList>
            <consortium name="The Broad Institute Genomics Platform"/>
            <consortium name="The Broad Institute Genome Sequencing Center for Infectious Disease"/>
            <person name="Wu L."/>
            <person name="Ma J."/>
        </authorList>
    </citation>
    <scope>NUCLEOTIDE SEQUENCE [LARGE SCALE GENOMIC DNA]</scope>
    <source>
        <strain evidence="2">NBRC 110044</strain>
    </source>
</reference>
<proteinExistence type="predicted"/>
<dbReference type="EMBL" id="BSOG01000001">
    <property type="protein sequence ID" value="GLR12010.1"/>
    <property type="molecule type" value="Genomic_DNA"/>
</dbReference>